<protein>
    <recommendedName>
        <fullName evidence="7">Protein dpy-30 homolog</fullName>
    </recommendedName>
</protein>
<keyword evidence="10" id="KW-1185">Reference proteome</keyword>
<dbReference type="PANTHER" id="PTHR23356:SF16">
    <property type="entry name" value="DPY30 DOMAIN CONTAINING 2"/>
    <property type="match status" value="1"/>
</dbReference>
<evidence type="ECO:0000256" key="6">
    <source>
        <dbReference type="ARBA" id="ARBA00023242"/>
    </source>
</evidence>
<sequence>MADQTVTADTTVRFSCDDSVSERKCFQVEKMDTAEAPATTPAATPATPAPESETTDSTVPPNVLSANGGQQQTGVQPTTRNVNNIPTRQYLDSTVVPILLQGLGALAKDRPENPIEFLANFLLREKDRYNAENQNPAGQQ</sequence>
<evidence type="ECO:0000256" key="8">
    <source>
        <dbReference type="SAM" id="MobiDB-lite"/>
    </source>
</evidence>
<dbReference type="InterPro" id="IPR007858">
    <property type="entry name" value="Dpy-30_motif"/>
</dbReference>
<dbReference type="STRING" id="1611254.A0A2G5TG95"/>
<dbReference type="EMBL" id="PDUG01000005">
    <property type="protein sequence ID" value="PIC26344.1"/>
    <property type="molecule type" value="Genomic_DNA"/>
</dbReference>
<comment type="caution">
    <text evidence="9">The sequence shown here is derived from an EMBL/GenBank/DDBJ whole genome shotgun (WGS) entry which is preliminary data.</text>
</comment>
<gene>
    <name evidence="9" type="primary">Cni-dpy-30</name>
    <name evidence="9" type="synonym">Cnig_chr_V.g18945</name>
    <name evidence="9" type="ORF">B9Z55_018945</name>
</gene>
<dbReference type="Proteomes" id="UP000230233">
    <property type="component" value="Chromosome V"/>
</dbReference>
<evidence type="ECO:0000256" key="3">
    <source>
        <dbReference type="ARBA" id="ARBA00022853"/>
    </source>
</evidence>
<dbReference type="OrthoDB" id="417678at2759"/>
<dbReference type="PANTHER" id="PTHR23356">
    <property type="entry name" value="DPY30-RELATED"/>
    <property type="match status" value="1"/>
</dbReference>
<accession>A0A2G5TG95</accession>
<evidence type="ECO:0000256" key="5">
    <source>
        <dbReference type="ARBA" id="ARBA00023163"/>
    </source>
</evidence>
<evidence type="ECO:0000256" key="4">
    <source>
        <dbReference type="ARBA" id="ARBA00023015"/>
    </source>
</evidence>
<keyword evidence="6" id="KW-0539">Nucleus</keyword>
<dbReference type="Gene3D" id="1.20.890.10">
    <property type="entry name" value="cAMP-dependent protein kinase regulatory subunit, dimerization-anchoring domain"/>
    <property type="match status" value="1"/>
</dbReference>
<comment type="subcellular location">
    <subcellularLocation>
        <location evidence="1">Nucleus</location>
    </subcellularLocation>
</comment>
<feature type="region of interest" description="Disordered" evidence="8">
    <location>
        <begin position="31"/>
        <end position="82"/>
    </location>
</feature>
<dbReference type="Pfam" id="PF05186">
    <property type="entry name" value="Dpy-30"/>
    <property type="match status" value="1"/>
</dbReference>
<keyword evidence="4" id="KW-0805">Transcription regulation</keyword>
<dbReference type="AlphaFoldDB" id="A0A2G5TG95"/>
<dbReference type="InterPro" id="IPR049629">
    <property type="entry name" value="DPY30_SDC1_DD"/>
</dbReference>
<keyword evidence="3" id="KW-0156">Chromatin regulator</keyword>
<feature type="compositionally biased region" description="Low complexity" evidence="8">
    <location>
        <begin position="68"/>
        <end position="79"/>
    </location>
</feature>
<evidence type="ECO:0000256" key="2">
    <source>
        <dbReference type="ARBA" id="ARBA00010849"/>
    </source>
</evidence>
<feature type="compositionally biased region" description="Polar residues" evidence="8">
    <location>
        <begin position="56"/>
        <end position="67"/>
    </location>
</feature>
<dbReference type="GO" id="GO:0006325">
    <property type="term" value="P:chromatin organization"/>
    <property type="evidence" value="ECO:0007669"/>
    <property type="project" value="UniProtKB-KW"/>
</dbReference>
<evidence type="ECO:0000256" key="1">
    <source>
        <dbReference type="ARBA" id="ARBA00004123"/>
    </source>
</evidence>
<feature type="compositionally biased region" description="Low complexity" evidence="8">
    <location>
        <begin position="34"/>
        <end position="52"/>
    </location>
</feature>
<dbReference type="FunFam" id="1.20.890.10:FF:000003">
    <property type="entry name" value="protein dpy-30 homolog"/>
    <property type="match status" value="1"/>
</dbReference>
<reference evidence="10" key="1">
    <citation type="submission" date="2017-10" db="EMBL/GenBank/DDBJ databases">
        <title>Rapid genome shrinkage in a self-fertile nematode reveals novel sperm competition proteins.</title>
        <authorList>
            <person name="Yin D."/>
            <person name="Schwarz E.M."/>
            <person name="Thomas C.G."/>
            <person name="Felde R.L."/>
            <person name="Korf I.F."/>
            <person name="Cutter A.D."/>
            <person name="Schartner C.M."/>
            <person name="Ralston E.J."/>
            <person name="Meyer B.J."/>
            <person name="Haag E.S."/>
        </authorList>
    </citation>
    <scope>NUCLEOTIDE SEQUENCE [LARGE SCALE GENOMIC DNA]</scope>
    <source>
        <strain evidence="10">JU1422</strain>
    </source>
</reference>
<name>A0A2G5TG95_9PELO</name>
<proteinExistence type="inferred from homology"/>
<keyword evidence="5" id="KW-0804">Transcription</keyword>
<evidence type="ECO:0000256" key="7">
    <source>
        <dbReference type="ARBA" id="ARBA00044172"/>
    </source>
</evidence>
<organism evidence="9 10">
    <name type="scientific">Caenorhabditis nigoni</name>
    <dbReference type="NCBI Taxonomy" id="1611254"/>
    <lineage>
        <taxon>Eukaryota</taxon>
        <taxon>Metazoa</taxon>
        <taxon>Ecdysozoa</taxon>
        <taxon>Nematoda</taxon>
        <taxon>Chromadorea</taxon>
        <taxon>Rhabditida</taxon>
        <taxon>Rhabditina</taxon>
        <taxon>Rhabditomorpha</taxon>
        <taxon>Rhabditoidea</taxon>
        <taxon>Rhabditidae</taxon>
        <taxon>Peloderinae</taxon>
        <taxon>Caenorhabditis</taxon>
    </lineage>
</organism>
<dbReference type="InterPro" id="IPR037856">
    <property type="entry name" value="Sdc1/DPY30"/>
</dbReference>
<dbReference type="CDD" id="cd22965">
    <property type="entry name" value="DD_DPY30_SDC1"/>
    <property type="match status" value="1"/>
</dbReference>
<evidence type="ECO:0000313" key="9">
    <source>
        <dbReference type="EMBL" id="PIC26344.1"/>
    </source>
</evidence>
<evidence type="ECO:0000313" key="10">
    <source>
        <dbReference type="Proteomes" id="UP000230233"/>
    </source>
</evidence>
<dbReference type="GO" id="GO:0048188">
    <property type="term" value="C:Set1C/COMPASS complex"/>
    <property type="evidence" value="ECO:0007669"/>
    <property type="project" value="InterPro"/>
</dbReference>
<comment type="similarity">
    <text evidence="2">Belongs to the dpy-30 family.</text>
</comment>